<evidence type="ECO:0000256" key="7">
    <source>
        <dbReference type="ARBA" id="ARBA00023187"/>
    </source>
</evidence>
<feature type="compositionally biased region" description="Basic and acidic residues" evidence="11">
    <location>
        <begin position="185"/>
        <end position="194"/>
    </location>
</feature>
<dbReference type="Pfam" id="PF15264">
    <property type="entry name" value="TSSC4"/>
    <property type="match status" value="1"/>
</dbReference>
<dbReference type="AlphaFoldDB" id="A0A444UEA6"/>
<evidence type="ECO:0000256" key="11">
    <source>
        <dbReference type="SAM" id="MobiDB-lite"/>
    </source>
</evidence>
<evidence type="ECO:0000256" key="2">
    <source>
        <dbReference type="ARBA" id="ARBA00004496"/>
    </source>
</evidence>
<keyword evidence="4" id="KW-0963">Cytoplasm</keyword>
<dbReference type="InterPro" id="IPR029338">
    <property type="entry name" value="TSSC4"/>
</dbReference>
<dbReference type="GO" id="GO:0005681">
    <property type="term" value="C:spliceosomal complex"/>
    <property type="evidence" value="ECO:0007669"/>
    <property type="project" value="UniProtKB-KW"/>
</dbReference>
<feature type="region of interest" description="Disordered" evidence="11">
    <location>
        <begin position="102"/>
        <end position="148"/>
    </location>
</feature>
<dbReference type="PANTHER" id="PTHR13445">
    <property type="entry name" value="TUMOR SUPPRESSING SUBTRANSFERABLE CANDIDATE 4 TSSC4"/>
    <property type="match status" value="1"/>
</dbReference>
<keyword evidence="7" id="KW-0508">mRNA splicing</keyword>
<feature type="region of interest" description="Disordered" evidence="11">
    <location>
        <begin position="160"/>
        <end position="252"/>
    </location>
</feature>
<feature type="compositionally biased region" description="Polar residues" evidence="11">
    <location>
        <begin position="165"/>
        <end position="174"/>
    </location>
</feature>
<sequence>MSDKDDDGDARQVVPGKATDCDSTVLSDTISLSDSDPEDSTTPYDPEVEDLSSDESSDGDCSSGEPARRLGSAGTKEPFQLKGTSSGFSFRSQSIFDSLGTAGKRAAPSLGDDDLIDGPFVRPLPPLAKKKDAEHGAPKPLSKAVPDYLAHPERWTKYSLEDMPESSNQRNTAVAQEFMGSLQKRKGESMDTRESFSPAFNQENSSSASGCRIVFSKPSRAVTAAEKQEEEEEGEEEECKGRERGREDSVKKVGLLHLKELEDEVKADLKRKRADEGEGAGGLVAAVGFHSSRKINRKNIRKTMENQKEDD</sequence>
<evidence type="ECO:0000256" key="3">
    <source>
        <dbReference type="ARBA" id="ARBA00010362"/>
    </source>
</evidence>
<comment type="function">
    <text evidence="10">Protein associated with the U5 snRNP, during its maturation and its post-splicing recycling and which is required for spliceosomal tri-snRNP complex assembly in the nucleus. Has a molecular sequestering activity and transiently hinders SNRNP200 binding sites for constitutive splicing factors that intervene later during the assembly of the spliceosome and splicing. Together with its molecular sequestering activity, may also function as a molecular adapter and placeholder, coordinating the assembly of the U5 snRNP and its association with the U4/U6 di-snRNP.</text>
</comment>
<evidence type="ECO:0000256" key="8">
    <source>
        <dbReference type="ARBA" id="ARBA00023242"/>
    </source>
</evidence>
<evidence type="ECO:0000313" key="13">
    <source>
        <dbReference type="Proteomes" id="UP000289886"/>
    </source>
</evidence>
<dbReference type="Proteomes" id="UP000289886">
    <property type="component" value="Unassembled WGS sequence"/>
</dbReference>
<dbReference type="GO" id="GO:0008380">
    <property type="term" value="P:RNA splicing"/>
    <property type="evidence" value="ECO:0007669"/>
    <property type="project" value="UniProtKB-KW"/>
</dbReference>
<evidence type="ECO:0000256" key="1">
    <source>
        <dbReference type="ARBA" id="ARBA00004123"/>
    </source>
</evidence>
<keyword evidence="8" id="KW-0539">Nucleus</keyword>
<evidence type="ECO:0000256" key="5">
    <source>
        <dbReference type="ARBA" id="ARBA00022664"/>
    </source>
</evidence>
<comment type="subcellular location">
    <subcellularLocation>
        <location evidence="2">Cytoplasm</location>
    </subcellularLocation>
    <subcellularLocation>
        <location evidence="1">Nucleus</location>
    </subcellularLocation>
</comment>
<dbReference type="GO" id="GO:0006397">
    <property type="term" value="P:mRNA processing"/>
    <property type="evidence" value="ECO:0007669"/>
    <property type="project" value="UniProtKB-KW"/>
</dbReference>
<dbReference type="PANTHER" id="PTHR13445:SF3">
    <property type="entry name" value="U5 SMALL NUCLEAR RIBONUCLEOPROTEIN TSSC4"/>
    <property type="match status" value="1"/>
</dbReference>
<evidence type="ECO:0000256" key="6">
    <source>
        <dbReference type="ARBA" id="ARBA00022728"/>
    </source>
</evidence>
<feature type="region of interest" description="Disordered" evidence="11">
    <location>
        <begin position="1"/>
        <end position="90"/>
    </location>
</feature>
<feature type="compositionally biased region" description="Polar residues" evidence="11">
    <location>
        <begin position="198"/>
        <end position="209"/>
    </location>
</feature>
<protein>
    <recommendedName>
        <fullName evidence="9">U5 small nuclear ribonucleoprotein TSSC4</fullName>
    </recommendedName>
</protein>
<evidence type="ECO:0000256" key="10">
    <source>
        <dbReference type="ARBA" id="ARBA00045970"/>
    </source>
</evidence>
<dbReference type="EMBL" id="SCEB01214733">
    <property type="protein sequence ID" value="RXM33513.1"/>
    <property type="molecule type" value="Genomic_DNA"/>
</dbReference>
<keyword evidence="13" id="KW-1185">Reference proteome</keyword>
<feature type="compositionally biased region" description="Basic and acidic residues" evidence="11">
    <location>
        <begin position="239"/>
        <end position="252"/>
    </location>
</feature>
<dbReference type="OrthoDB" id="1906282at2759"/>
<evidence type="ECO:0000256" key="4">
    <source>
        <dbReference type="ARBA" id="ARBA00022490"/>
    </source>
</evidence>
<evidence type="ECO:0000313" key="12">
    <source>
        <dbReference type="EMBL" id="RXM33513.1"/>
    </source>
</evidence>
<keyword evidence="6" id="KW-0747">Spliceosome</keyword>
<feature type="compositionally biased region" description="Acidic residues" evidence="11">
    <location>
        <begin position="46"/>
        <end position="58"/>
    </location>
</feature>
<comment type="caution">
    <text evidence="12">The sequence shown here is derived from an EMBL/GenBank/DDBJ whole genome shotgun (WGS) entry which is preliminary data.</text>
</comment>
<proteinExistence type="inferred from homology"/>
<evidence type="ECO:0000256" key="9">
    <source>
        <dbReference type="ARBA" id="ARBA00035304"/>
    </source>
</evidence>
<keyword evidence="5" id="KW-0507">mRNA processing</keyword>
<organism evidence="12 13">
    <name type="scientific">Acipenser ruthenus</name>
    <name type="common">Sterlet sturgeon</name>
    <dbReference type="NCBI Taxonomy" id="7906"/>
    <lineage>
        <taxon>Eukaryota</taxon>
        <taxon>Metazoa</taxon>
        <taxon>Chordata</taxon>
        <taxon>Craniata</taxon>
        <taxon>Vertebrata</taxon>
        <taxon>Euteleostomi</taxon>
        <taxon>Actinopterygii</taxon>
        <taxon>Chondrostei</taxon>
        <taxon>Acipenseriformes</taxon>
        <taxon>Acipenseridae</taxon>
        <taxon>Acipenser</taxon>
    </lineage>
</organism>
<reference evidence="12 13" key="1">
    <citation type="submission" date="2019-01" db="EMBL/GenBank/DDBJ databases">
        <title>Draft Genome and Complete Hox-Cluster Characterization of the Sterlet Sturgeon (Acipenser ruthenus).</title>
        <authorList>
            <person name="Wei Q."/>
        </authorList>
    </citation>
    <scope>NUCLEOTIDE SEQUENCE [LARGE SCALE GENOMIC DNA]</scope>
    <source>
        <strain evidence="12">WHYD16114868_AA</strain>
        <tissue evidence="12">Blood</tissue>
    </source>
</reference>
<accession>A0A444UEA6</accession>
<feature type="compositionally biased region" description="Polar residues" evidence="11">
    <location>
        <begin position="21"/>
        <end position="34"/>
    </location>
</feature>
<gene>
    <name evidence="12" type="ORF">EOD39_5374</name>
</gene>
<dbReference type="GO" id="GO:0005737">
    <property type="term" value="C:cytoplasm"/>
    <property type="evidence" value="ECO:0007669"/>
    <property type="project" value="UniProtKB-SubCell"/>
</dbReference>
<comment type="similarity">
    <text evidence="3">Belongs to the TSSC4 family.</text>
</comment>
<feature type="compositionally biased region" description="Acidic residues" evidence="11">
    <location>
        <begin position="228"/>
        <end position="238"/>
    </location>
</feature>
<name>A0A444UEA6_ACIRT</name>